<dbReference type="Proteomes" id="UP000607197">
    <property type="component" value="Unassembled WGS sequence"/>
</dbReference>
<keyword evidence="2" id="KW-1185">Reference proteome</keyword>
<organism evidence="1 2">
    <name type="scientific">Halocalculus aciditolerans</name>
    <dbReference type="NCBI Taxonomy" id="1383812"/>
    <lineage>
        <taxon>Archaea</taxon>
        <taxon>Methanobacteriati</taxon>
        <taxon>Methanobacteriota</taxon>
        <taxon>Stenosarchaea group</taxon>
        <taxon>Halobacteria</taxon>
        <taxon>Halobacteriales</taxon>
        <taxon>Halobacteriaceae</taxon>
        <taxon>Halocalculus</taxon>
    </lineage>
</organism>
<proteinExistence type="predicted"/>
<comment type="caution">
    <text evidence="1">The sequence shown here is derived from an EMBL/GenBank/DDBJ whole genome shotgun (WGS) entry which is preliminary data.</text>
</comment>
<reference evidence="1" key="2">
    <citation type="submission" date="2020-09" db="EMBL/GenBank/DDBJ databases">
        <authorList>
            <person name="Sun Q."/>
            <person name="Ohkuma M."/>
        </authorList>
    </citation>
    <scope>NUCLEOTIDE SEQUENCE</scope>
    <source>
        <strain evidence="1">JCM 19596</strain>
    </source>
</reference>
<gene>
    <name evidence="1" type="ORF">GCM10009039_14400</name>
</gene>
<accession>A0A830FB92</accession>
<evidence type="ECO:0000313" key="2">
    <source>
        <dbReference type="Proteomes" id="UP000607197"/>
    </source>
</evidence>
<protein>
    <recommendedName>
        <fullName evidence="3">DprA winged helix domain-containing protein</fullName>
    </recommendedName>
</protein>
<sequence length="93" mass="9585">MEPRSERSRTGALAVSADGSSVSADGVAAMVCRVVELNTVDVAVERIDREAIERTLAGSGIDGEALDAALARLVASGDLVETPGGFRPAERES</sequence>
<dbReference type="EMBL" id="BMPG01000002">
    <property type="protein sequence ID" value="GGL57341.1"/>
    <property type="molecule type" value="Genomic_DNA"/>
</dbReference>
<dbReference type="AlphaFoldDB" id="A0A830FB92"/>
<reference evidence="1" key="1">
    <citation type="journal article" date="2014" name="Int. J. Syst. Evol. Microbiol.">
        <title>Complete genome sequence of Corynebacterium casei LMG S-19264T (=DSM 44701T), isolated from a smear-ripened cheese.</title>
        <authorList>
            <consortium name="US DOE Joint Genome Institute (JGI-PGF)"/>
            <person name="Walter F."/>
            <person name="Albersmeier A."/>
            <person name="Kalinowski J."/>
            <person name="Ruckert C."/>
        </authorList>
    </citation>
    <scope>NUCLEOTIDE SEQUENCE</scope>
    <source>
        <strain evidence="1">JCM 19596</strain>
    </source>
</reference>
<name>A0A830FB92_9EURY</name>
<evidence type="ECO:0000313" key="1">
    <source>
        <dbReference type="EMBL" id="GGL57341.1"/>
    </source>
</evidence>
<evidence type="ECO:0008006" key="3">
    <source>
        <dbReference type="Google" id="ProtNLM"/>
    </source>
</evidence>